<keyword evidence="3" id="KW-0012">Acyltransferase</keyword>
<evidence type="ECO:0000259" key="6">
    <source>
        <dbReference type="Pfam" id="PF02797"/>
    </source>
</evidence>
<dbReference type="PANTHER" id="PTHR11877:SF99">
    <property type="entry name" value="1,3,6,8-TETRAHYDROXYNAPHTHALENE SYNTHASE"/>
    <property type="match status" value="1"/>
</dbReference>
<evidence type="ECO:0000256" key="4">
    <source>
        <dbReference type="PIRSR" id="PIRSR000451-1"/>
    </source>
</evidence>
<dbReference type="Proteomes" id="UP000308230">
    <property type="component" value="Unassembled WGS sequence"/>
</dbReference>
<dbReference type="InterPro" id="IPR016039">
    <property type="entry name" value="Thiolase-like"/>
</dbReference>
<feature type="active site" description="Acyl-thioester intermediate" evidence="4">
    <location>
        <position position="144"/>
    </location>
</feature>
<dbReference type="PIRSF" id="PIRSF000451">
    <property type="entry name" value="PKS_III"/>
    <property type="match status" value="1"/>
</dbReference>
<organism evidence="7 8">
    <name type="scientific">Exobacillus caeni</name>
    <dbReference type="NCBI Taxonomy" id="2574798"/>
    <lineage>
        <taxon>Bacteria</taxon>
        <taxon>Bacillati</taxon>
        <taxon>Bacillota</taxon>
        <taxon>Bacilli</taxon>
        <taxon>Bacillales</taxon>
        <taxon>Guptibacillaceae</taxon>
        <taxon>Exobacillus</taxon>
    </lineage>
</organism>
<comment type="caution">
    <text evidence="7">The sequence shown here is derived from an EMBL/GenBank/DDBJ whole genome shotgun (WGS) entry which is preliminary data.</text>
</comment>
<dbReference type="CDD" id="cd00831">
    <property type="entry name" value="CHS_like"/>
    <property type="match status" value="1"/>
</dbReference>
<dbReference type="Pfam" id="PF02797">
    <property type="entry name" value="Chal_sti_synt_C"/>
    <property type="match status" value="1"/>
</dbReference>
<sequence length="362" mass="40747">MSFILSVGTCTPPYRFEQNQALEFARDLFSDRFRNIERLLKVFENAEIDTRYFSRPLTWFKEDHTFQEKNDLYIELALELSEKAVKKCLDNKAFLKDNVPIDSIDAIFFVSSTGFSTPSIEARLMNVLPFSPYTKRIPIWGLGCAGGASGLSRAHDYCKAYPQQNVLIISVELCSLTFQRNDFSKSNLVGTSLFADGVACALVIGEESGLRKYQQKTYLPEIQSTMSTLKPDSENVMGWEVKNSGLFVVFSKDIPTIIQNWLEPNVSRFLDAAGVKEKELDYFIAHPGGKKVLDAYKAALDFSDEKTKISREVLREYGNMSSATVFFVLEKFLALKEVKGTKGLLAALGPGFSSELLLLEWS</sequence>
<reference evidence="7 8" key="1">
    <citation type="submission" date="2019-04" db="EMBL/GenBank/DDBJ databases">
        <title>Bacillus caeni sp. nov., a bacterium isolated from mangrove sediment.</title>
        <authorList>
            <person name="Huang H."/>
            <person name="Mo K."/>
            <person name="Hu Y."/>
        </authorList>
    </citation>
    <scope>NUCLEOTIDE SEQUENCE [LARGE SCALE GENOMIC DNA]</scope>
    <source>
        <strain evidence="7 8">HB172195</strain>
    </source>
</reference>
<accession>A0A5R9EX45</accession>
<dbReference type="SUPFAM" id="SSF53901">
    <property type="entry name" value="Thiolase-like"/>
    <property type="match status" value="1"/>
</dbReference>
<comment type="similarity">
    <text evidence="1">Belongs to the thiolase-like superfamily. Chalcone/stilbene synthases family.</text>
</comment>
<evidence type="ECO:0000313" key="8">
    <source>
        <dbReference type="Proteomes" id="UP000308230"/>
    </source>
</evidence>
<evidence type="ECO:0000313" key="7">
    <source>
        <dbReference type="EMBL" id="TLS35637.1"/>
    </source>
</evidence>
<dbReference type="GO" id="GO:0016747">
    <property type="term" value="F:acyltransferase activity, transferring groups other than amino-acyl groups"/>
    <property type="evidence" value="ECO:0007669"/>
    <property type="project" value="InterPro"/>
</dbReference>
<gene>
    <name evidence="7" type="ORF">FCL54_19240</name>
</gene>
<dbReference type="InterPro" id="IPR012328">
    <property type="entry name" value="Chalcone/stilbene_synt_C"/>
</dbReference>
<keyword evidence="8" id="KW-1185">Reference proteome</keyword>
<dbReference type="Gene3D" id="3.40.47.10">
    <property type="match status" value="2"/>
</dbReference>
<dbReference type="InterPro" id="IPR011141">
    <property type="entry name" value="Polyketide_synthase_type-III"/>
</dbReference>
<dbReference type="RefSeq" id="WP_138128571.1">
    <property type="nucleotide sequence ID" value="NZ_SWLG01000018.1"/>
</dbReference>
<protein>
    <submittedName>
        <fullName evidence="7">Type III polyketide synthase</fullName>
    </submittedName>
</protein>
<dbReference type="InterPro" id="IPR001099">
    <property type="entry name" value="Chalcone/stilbene_synt_N"/>
</dbReference>
<proteinExistence type="inferred from homology"/>
<feature type="domain" description="Chalcone/stilbene synthase N-terminal" evidence="5">
    <location>
        <begin position="3"/>
        <end position="205"/>
    </location>
</feature>
<keyword evidence="2" id="KW-0808">Transferase</keyword>
<evidence type="ECO:0000259" key="5">
    <source>
        <dbReference type="Pfam" id="PF00195"/>
    </source>
</evidence>
<evidence type="ECO:0000256" key="2">
    <source>
        <dbReference type="ARBA" id="ARBA00022679"/>
    </source>
</evidence>
<name>A0A5R9EX45_9BACL</name>
<evidence type="ECO:0000256" key="1">
    <source>
        <dbReference type="ARBA" id="ARBA00005531"/>
    </source>
</evidence>
<dbReference type="Pfam" id="PF00195">
    <property type="entry name" value="Chal_sti_synt_N"/>
    <property type="match status" value="1"/>
</dbReference>
<dbReference type="GO" id="GO:0030639">
    <property type="term" value="P:polyketide biosynthetic process"/>
    <property type="evidence" value="ECO:0007669"/>
    <property type="project" value="TreeGrafter"/>
</dbReference>
<dbReference type="PANTHER" id="PTHR11877">
    <property type="entry name" value="HYDROXYMETHYLGLUTARYL-COA SYNTHASE"/>
    <property type="match status" value="1"/>
</dbReference>
<dbReference type="EMBL" id="SWLG01000018">
    <property type="protein sequence ID" value="TLS35637.1"/>
    <property type="molecule type" value="Genomic_DNA"/>
</dbReference>
<evidence type="ECO:0000256" key="3">
    <source>
        <dbReference type="ARBA" id="ARBA00023315"/>
    </source>
</evidence>
<feature type="domain" description="Chalcone/stilbene synthase C-terminal" evidence="6">
    <location>
        <begin position="221"/>
        <end position="359"/>
    </location>
</feature>
<dbReference type="OrthoDB" id="9786288at2"/>
<dbReference type="AlphaFoldDB" id="A0A5R9EX45"/>